<evidence type="ECO:0000313" key="2">
    <source>
        <dbReference type="EMBL" id="MBB3023472.1"/>
    </source>
</evidence>
<reference evidence="2 3" key="1">
    <citation type="submission" date="2020-08" db="EMBL/GenBank/DDBJ databases">
        <title>Sequencing the genomes of 1000 actinobacteria strains.</title>
        <authorList>
            <person name="Klenk H.-P."/>
        </authorList>
    </citation>
    <scope>NUCLEOTIDE SEQUENCE [LARGE SCALE GENOMIC DNA]</scope>
    <source>
        <strain evidence="2 3">DSM 23040</strain>
    </source>
</reference>
<dbReference type="AlphaFoldDB" id="A0A839QTS6"/>
<evidence type="ECO:0000256" key="1">
    <source>
        <dbReference type="SAM" id="Phobius"/>
    </source>
</evidence>
<dbReference type="RefSeq" id="WP_239376340.1">
    <property type="nucleotide sequence ID" value="NZ_CBCSFZ010000028.1"/>
</dbReference>
<feature type="transmembrane region" description="Helical" evidence="1">
    <location>
        <begin position="49"/>
        <end position="68"/>
    </location>
</feature>
<dbReference type="EMBL" id="JACHWP010000005">
    <property type="protein sequence ID" value="MBB3023472.1"/>
    <property type="molecule type" value="Genomic_DNA"/>
</dbReference>
<keyword evidence="3" id="KW-1185">Reference proteome</keyword>
<proteinExistence type="predicted"/>
<dbReference type="Pfam" id="PF14017">
    <property type="entry name" value="DUF4233"/>
    <property type="match status" value="1"/>
</dbReference>
<keyword evidence="1" id="KW-0812">Transmembrane</keyword>
<comment type="caution">
    <text evidence="2">The sequence shown here is derived from an EMBL/GenBank/DDBJ whole genome shotgun (WGS) entry which is preliminary data.</text>
</comment>
<keyword evidence="1" id="KW-1133">Transmembrane helix</keyword>
<accession>A0A839QTS6</accession>
<evidence type="ECO:0008006" key="4">
    <source>
        <dbReference type="Google" id="ProtNLM"/>
    </source>
</evidence>
<protein>
    <recommendedName>
        <fullName evidence="4">DUF4233 domain-containing protein</fullName>
    </recommendedName>
</protein>
<feature type="transmembrane region" description="Helical" evidence="1">
    <location>
        <begin position="20"/>
        <end position="43"/>
    </location>
</feature>
<organism evidence="2 3">
    <name type="scientific">Helcobacillus massiliensis</name>
    <dbReference type="NCBI Taxonomy" id="521392"/>
    <lineage>
        <taxon>Bacteria</taxon>
        <taxon>Bacillati</taxon>
        <taxon>Actinomycetota</taxon>
        <taxon>Actinomycetes</taxon>
        <taxon>Micrococcales</taxon>
        <taxon>Dermabacteraceae</taxon>
        <taxon>Helcobacillus</taxon>
    </lineage>
</organism>
<gene>
    <name evidence="2" type="ORF">FHX50_001767</name>
</gene>
<dbReference type="InterPro" id="IPR025327">
    <property type="entry name" value="DUF4233"/>
</dbReference>
<feature type="transmembrane region" description="Helical" evidence="1">
    <location>
        <begin position="80"/>
        <end position="109"/>
    </location>
</feature>
<name>A0A839QTS6_9MICO</name>
<evidence type="ECO:0000313" key="3">
    <source>
        <dbReference type="Proteomes" id="UP000568050"/>
    </source>
</evidence>
<keyword evidence="1" id="KW-0472">Membrane</keyword>
<dbReference type="Proteomes" id="UP000568050">
    <property type="component" value="Unassembled WGS sequence"/>
</dbReference>
<sequence length="135" mass="14471">MAGMFDFTPSRRKGPAQRMLAATTLICEAAVIFFSVLVAHGLAPEHRTVTWTVGLALVVLLLVAVGMMRRPTAAGYWLGLVLQLPVLLMGLVVPAMWVVGAAFAILYLVSVVKGHTMDREKDAVDARVLGIDGRG</sequence>